<evidence type="ECO:0000256" key="1">
    <source>
        <dbReference type="SAM" id="MobiDB-lite"/>
    </source>
</evidence>
<keyword evidence="3" id="KW-1185">Reference proteome</keyword>
<gene>
    <name evidence="2" type="ORF">PUN28_017070</name>
</gene>
<evidence type="ECO:0000313" key="3">
    <source>
        <dbReference type="Proteomes" id="UP001430953"/>
    </source>
</evidence>
<comment type="caution">
    <text evidence="2">The sequence shown here is derived from an EMBL/GenBank/DDBJ whole genome shotgun (WGS) entry which is preliminary data.</text>
</comment>
<protein>
    <submittedName>
        <fullName evidence="2">Uncharacterized protein</fullName>
    </submittedName>
</protein>
<name>A0AAW2ER04_9HYME</name>
<dbReference type="EMBL" id="JADYXP020000020">
    <property type="protein sequence ID" value="KAL0104112.1"/>
    <property type="molecule type" value="Genomic_DNA"/>
</dbReference>
<feature type="region of interest" description="Disordered" evidence="1">
    <location>
        <begin position="20"/>
        <end position="54"/>
    </location>
</feature>
<dbReference type="AlphaFoldDB" id="A0AAW2ER04"/>
<evidence type="ECO:0000313" key="2">
    <source>
        <dbReference type="EMBL" id="KAL0104112.1"/>
    </source>
</evidence>
<proteinExistence type="predicted"/>
<sequence>MSRALRNVYSIEIKNVRSGKVGMHKRPRGQWSRSNIANEGTVPGTARATPPCESSIASEQRGVISGCVEIPELVYPKLHARSSSSSVVLVVLGSAHTAHAACRTPVLCYANNAGGGEHRTRY</sequence>
<organism evidence="2 3">
    <name type="scientific">Cardiocondyla obscurior</name>
    <dbReference type="NCBI Taxonomy" id="286306"/>
    <lineage>
        <taxon>Eukaryota</taxon>
        <taxon>Metazoa</taxon>
        <taxon>Ecdysozoa</taxon>
        <taxon>Arthropoda</taxon>
        <taxon>Hexapoda</taxon>
        <taxon>Insecta</taxon>
        <taxon>Pterygota</taxon>
        <taxon>Neoptera</taxon>
        <taxon>Endopterygota</taxon>
        <taxon>Hymenoptera</taxon>
        <taxon>Apocrita</taxon>
        <taxon>Aculeata</taxon>
        <taxon>Formicoidea</taxon>
        <taxon>Formicidae</taxon>
        <taxon>Myrmicinae</taxon>
        <taxon>Cardiocondyla</taxon>
    </lineage>
</organism>
<dbReference type="Proteomes" id="UP001430953">
    <property type="component" value="Unassembled WGS sequence"/>
</dbReference>
<reference evidence="2 3" key="1">
    <citation type="submission" date="2023-03" db="EMBL/GenBank/DDBJ databases">
        <title>High recombination rates correlate with genetic variation in Cardiocondyla obscurior ants.</title>
        <authorList>
            <person name="Errbii M."/>
        </authorList>
    </citation>
    <scope>NUCLEOTIDE SEQUENCE [LARGE SCALE GENOMIC DNA]</scope>
    <source>
        <strain evidence="2">Alpha-2009</strain>
        <tissue evidence="2">Whole body</tissue>
    </source>
</reference>
<accession>A0AAW2ER04</accession>